<dbReference type="PROSITE" id="PS51677">
    <property type="entry name" value="NODB"/>
    <property type="match status" value="1"/>
</dbReference>
<dbReference type="RefSeq" id="WP_125015032.1">
    <property type="nucleotide sequence ID" value="NZ_QWEZ01000001.1"/>
</dbReference>
<dbReference type="GO" id="GO:0005576">
    <property type="term" value="C:extracellular region"/>
    <property type="evidence" value="ECO:0007669"/>
    <property type="project" value="UniProtKB-SubCell"/>
</dbReference>
<reference evidence="4 5" key="1">
    <citation type="submission" date="2018-08" db="EMBL/GenBank/DDBJ databases">
        <authorList>
            <person name="Khan S.A."/>
        </authorList>
    </citation>
    <scope>NUCLEOTIDE SEQUENCE [LARGE SCALE GENOMIC DNA]</scope>
    <source>
        <strain evidence="4 5">GTF-13</strain>
    </source>
</reference>
<dbReference type="EMBL" id="QWEZ01000001">
    <property type="protein sequence ID" value="RRJ84601.1"/>
    <property type="molecule type" value="Genomic_DNA"/>
</dbReference>
<proteinExistence type="predicted"/>
<sequence length="266" mass="28992">MITRLQNQLLAGLPQTALMYHSTHKGGENWRWSLALADFERQLNAVKAAGLNAGSITDALGRRSGANLLLTFDDGYANTLEALELILARGFSATLFVVTNHIGGQSNWPGSDRSLPLLSLTDIKRLAGLGIEIAVHGATHEDMTQLPQQQLSRQLTEAKGFLEELTGQRVTGLAYPYGRYNPGVIETVKSCGFEYACCTEAGRLSASESEYQLKRITIENGDSLTSFQRKLILGGNNADKGALLSYMVKSMIARKPANLKSHRNPL</sequence>
<comment type="caution">
    <text evidence="4">The sequence shown here is derived from an EMBL/GenBank/DDBJ whole genome shotgun (WGS) entry which is preliminary data.</text>
</comment>
<dbReference type="Pfam" id="PF01522">
    <property type="entry name" value="Polysacc_deac_1"/>
    <property type="match status" value="1"/>
</dbReference>
<feature type="domain" description="NodB homology" evidence="3">
    <location>
        <begin position="66"/>
        <end position="266"/>
    </location>
</feature>
<dbReference type="InterPro" id="IPR051398">
    <property type="entry name" value="Polysacch_Deacetylase"/>
</dbReference>
<name>A0A3P3VPB1_9GAMM</name>
<organism evidence="4 5">
    <name type="scientific">Aestuariirhabdus litorea</name>
    <dbReference type="NCBI Taxonomy" id="2528527"/>
    <lineage>
        <taxon>Bacteria</taxon>
        <taxon>Pseudomonadati</taxon>
        <taxon>Pseudomonadota</taxon>
        <taxon>Gammaproteobacteria</taxon>
        <taxon>Oceanospirillales</taxon>
        <taxon>Aestuariirhabdaceae</taxon>
        <taxon>Aestuariirhabdus</taxon>
    </lineage>
</organism>
<dbReference type="PANTHER" id="PTHR34216:SF3">
    <property type="entry name" value="POLY-BETA-1,6-N-ACETYL-D-GLUCOSAMINE N-DEACETYLASE"/>
    <property type="match status" value="1"/>
</dbReference>
<accession>A0A3P3VPB1</accession>
<gene>
    <name evidence="4" type="ORF">D0544_05715</name>
</gene>
<dbReference type="PANTHER" id="PTHR34216">
    <property type="match status" value="1"/>
</dbReference>
<dbReference type="AlphaFoldDB" id="A0A3P3VPB1"/>
<dbReference type="Proteomes" id="UP000280792">
    <property type="component" value="Unassembled WGS sequence"/>
</dbReference>
<evidence type="ECO:0000256" key="1">
    <source>
        <dbReference type="ARBA" id="ARBA00004613"/>
    </source>
</evidence>
<evidence type="ECO:0000256" key="2">
    <source>
        <dbReference type="ARBA" id="ARBA00022729"/>
    </source>
</evidence>
<dbReference type="Gene3D" id="3.20.20.370">
    <property type="entry name" value="Glycoside hydrolase/deacetylase"/>
    <property type="match status" value="1"/>
</dbReference>
<protein>
    <submittedName>
        <fullName evidence="4">Polysaccharide deacetylase family protein</fullName>
    </submittedName>
</protein>
<dbReference type="CDD" id="cd10918">
    <property type="entry name" value="CE4_NodB_like_5s_6s"/>
    <property type="match status" value="1"/>
</dbReference>
<evidence type="ECO:0000313" key="5">
    <source>
        <dbReference type="Proteomes" id="UP000280792"/>
    </source>
</evidence>
<dbReference type="InterPro" id="IPR011330">
    <property type="entry name" value="Glyco_hydro/deAcase_b/a-brl"/>
</dbReference>
<comment type="subcellular location">
    <subcellularLocation>
        <location evidence="1">Secreted</location>
    </subcellularLocation>
</comment>
<evidence type="ECO:0000259" key="3">
    <source>
        <dbReference type="PROSITE" id="PS51677"/>
    </source>
</evidence>
<evidence type="ECO:0000313" key="4">
    <source>
        <dbReference type="EMBL" id="RRJ84601.1"/>
    </source>
</evidence>
<keyword evidence="2" id="KW-0732">Signal</keyword>
<reference evidence="4 5" key="2">
    <citation type="submission" date="2018-12" db="EMBL/GenBank/DDBJ databases">
        <title>Simiduia agarivorans gen. nov., sp. nov., a marine, agarolytic bacterium isolated from shallow coastal water from Keelung, Taiwan.</title>
        <authorList>
            <person name="Shieh W.Y."/>
        </authorList>
    </citation>
    <scope>NUCLEOTIDE SEQUENCE [LARGE SCALE GENOMIC DNA]</scope>
    <source>
        <strain evidence="4 5">GTF-13</strain>
    </source>
</reference>
<dbReference type="InterPro" id="IPR002509">
    <property type="entry name" value="NODB_dom"/>
</dbReference>
<dbReference type="SUPFAM" id="SSF88713">
    <property type="entry name" value="Glycoside hydrolase/deacetylase"/>
    <property type="match status" value="1"/>
</dbReference>
<dbReference type="GO" id="GO:0005975">
    <property type="term" value="P:carbohydrate metabolic process"/>
    <property type="evidence" value="ECO:0007669"/>
    <property type="project" value="InterPro"/>
</dbReference>
<dbReference type="GO" id="GO:0016810">
    <property type="term" value="F:hydrolase activity, acting on carbon-nitrogen (but not peptide) bonds"/>
    <property type="evidence" value="ECO:0007669"/>
    <property type="project" value="InterPro"/>
</dbReference>
<keyword evidence="5" id="KW-1185">Reference proteome</keyword>